<feature type="domain" description="RIO-type" evidence="10">
    <location>
        <begin position="94"/>
        <end position="212"/>
    </location>
</feature>
<gene>
    <name evidence="11" type="ORF">OVA965_LOCUS19537</name>
    <name evidence="12" type="ORF">TMI583_LOCUS19605</name>
</gene>
<dbReference type="EC" id="2.7.11.1" evidence="1"/>
<comment type="catalytic activity">
    <reaction evidence="8">
        <text>L-seryl-[protein] + ATP = O-phospho-L-seryl-[protein] + ADP + H(+)</text>
        <dbReference type="Rhea" id="RHEA:17989"/>
        <dbReference type="Rhea" id="RHEA-COMP:9863"/>
        <dbReference type="Rhea" id="RHEA-COMP:11604"/>
        <dbReference type="ChEBI" id="CHEBI:15378"/>
        <dbReference type="ChEBI" id="CHEBI:29999"/>
        <dbReference type="ChEBI" id="CHEBI:30616"/>
        <dbReference type="ChEBI" id="CHEBI:83421"/>
        <dbReference type="ChEBI" id="CHEBI:456216"/>
        <dbReference type="EC" id="2.7.11.1"/>
    </reaction>
</comment>
<evidence type="ECO:0000256" key="2">
    <source>
        <dbReference type="ARBA" id="ARBA00022527"/>
    </source>
</evidence>
<dbReference type="GO" id="GO:0004674">
    <property type="term" value="F:protein serine/threonine kinase activity"/>
    <property type="evidence" value="ECO:0007669"/>
    <property type="project" value="UniProtKB-KW"/>
</dbReference>
<organism evidence="12 13">
    <name type="scientific">Didymodactylos carnosus</name>
    <dbReference type="NCBI Taxonomy" id="1234261"/>
    <lineage>
        <taxon>Eukaryota</taxon>
        <taxon>Metazoa</taxon>
        <taxon>Spiralia</taxon>
        <taxon>Gnathifera</taxon>
        <taxon>Rotifera</taxon>
        <taxon>Eurotatoria</taxon>
        <taxon>Bdelloidea</taxon>
        <taxon>Philodinida</taxon>
        <taxon>Philodinidae</taxon>
        <taxon>Didymodactylos</taxon>
    </lineage>
</organism>
<dbReference type="GO" id="GO:0005524">
    <property type="term" value="F:ATP binding"/>
    <property type="evidence" value="ECO:0007669"/>
    <property type="project" value="UniProtKB-KW"/>
</dbReference>
<comment type="caution">
    <text evidence="12">The sequence shown here is derived from an EMBL/GenBank/DDBJ whole genome shotgun (WGS) entry which is preliminary data.</text>
</comment>
<evidence type="ECO:0000256" key="6">
    <source>
        <dbReference type="ARBA" id="ARBA00022840"/>
    </source>
</evidence>
<dbReference type="InterPro" id="IPR011009">
    <property type="entry name" value="Kinase-like_dom_sf"/>
</dbReference>
<evidence type="ECO:0000256" key="8">
    <source>
        <dbReference type="ARBA" id="ARBA00048679"/>
    </source>
</evidence>
<evidence type="ECO:0000256" key="4">
    <source>
        <dbReference type="ARBA" id="ARBA00022741"/>
    </source>
</evidence>
<name>A0A8S2KU29_9BILA</name>
<evidence type="ECO:0000313" key="11">
    <source>
        <dbReference type="EMBL" id="CAF1106210.1"/>
    </source>
</evidence>
<evidence type="ECO:0000256" key="9">
    <source>
        <dbReference type="SAM" id="MobiDB-lite"/>
    </source>
</evidence>
<keyword evidence="3" id="KW-0808">Transferase</keyword>
<dbReference type="EMBL" id="CAJNOK010010096">
    <property type="protein sequence ID" value="CAF1106210.1"/>
    <property type="molecule type" value="Genomic_DNA"/>
</dbReference>
<protein>
    <recommendedName>
        <fullName evidence="1">non-specific serine/threonine protein kinase</fullName>
        <ecNumber evidence="1">2.7.11.1</ecNumber>
    </recommendedName>
</protein>
<evidence type="ECO:0000256" key="5">
    <source>
        <dbReference type="ARBA" id="ARBA00022777"/>
    </source>
</evidence>
<feature type="region of interest" description="Disordered" evidence="9">
    <location>
        <begin position="1"/>
        <end position="23"/>
    </location>
</feature>
<keyword evidence="2" id="KW-0723">Serine/threonine-protein kinase</keyword>
<dbReference type="Proteomes" id="UP000682733">
    <property type="component" value="Unassembled WGS sequence"/>
</dbReference>
<dbReference type="InterPro" id="IPR018934">
    <property type="entry name" value="RIO_dom"/>
</dbReference>
<dbReference type="AlphaFoldDB" id="A0A8S2KU29"/>
<sequence>MSSFSFSIGKRQQGRGRNHDRMTSREKKIGIYCVDSQSLAALEEMKISSEVCQYQPQCMYITRGECEEQQSDVALEELFFAVKSRILSETGAALPVPKLIQQRKMKTVAGNHALVFEKLDGIDLATKCKSQLIGVHRAKQLAKSLLDGMKALVKCRTAHLDNLMGNIFYNDKTQKVTFIDFGESATKNGEEYEGRMSQDIMHLVIDCYVQKGPTEAKAFGTKKHPQHDSSISPAS</sequence>
<accession>A0A8S2KU29</accession>
<dbReference type="Gene3D" id="3.30.200.20">
    <property type="entry name" value="Phosphorylase Kinase, domain 1"/>
    <property type="match status" value="1"/>
</dbReference>
<evidence type="ECO:0000256" key="1">
    <source>
        <dbReference type="ARBA" id="ARBA00012513"/>
    </source>
</evidence>
<dbReference type="SUPFAM" id="SSF56112">
    <property type="entry name" value="Protein kinase-like (PK-like)"/>
    <property type="match status" value="1"/>
</dbReference>
<reference evidence="12" key="1">
    <citation type="submission" date="2021-02" db="EMBL/GenBank/DDBJ databases">
        <authorList>
            <person name="Nowell W R."/>
        </authorList>
    </citation>
    <scope>NUCLEOTIDE SEQUENCE</scope>
</reference>
<keyword evidence="4" id="KW-0547">Nucleotide-binding</keyword>
<dbReference type="Gene3D" id="1.10.510.10">
    <property type="entry name" value="Transferase(Phosphotransferase) domain 1"/>
    <property type="match status" value="1"/>
</dbReference>
<keyword evidence="5" id="KW-0418">Kinase</keyword>
<evidence type="ECO:0000313" key="13">
    <source>
        <dbReference type="Proteomes" id="UP000682733"/>
    </source>
</evidence>
<dbReference type="Proteomes" id="UP000677228">
    <property type="component" value="Unassembled WGS sequence"/>
</dbReference>
<dbReference type="Pfam" id="PF01163">
    <property type="entry name" value="RIO1"/>
    <property type="match status" value="1"/>
</dbReference>
<proteinExistence type="predicted"/>
<evidence type="ECO:0000256" key="7">
    <source>
        <dbReference type="ARBA" id="ARBA00047899"/>
    </source>
</evidence>
<evidence type="ECO:0000259" key="10">
    <source>
        <dbReference type="Pfam" id="PF01163"/>
    </source>
</evidence>
<evidence type="ECO:0000313" key="12">
    <source>
        <dbReference type="EMBL" id="CAF3869855.1"/>
    </source>
</evidence>
<evidence type="ECO:0000256" key="3">
    <source>
        <dbReference type="ARBA" id="ARBA00022679"/>
    </source>
</evidence>
<comment type="catalytic activity">
    <reaction evidence="7">
        <text>L-threonyl-[protein] + ATP = O-phospho-L-threonyl-[protein] + ADP + H(+)</text>
        <dbReference type="Rhea" id="RHEA:46608"/>
        <dbReference type="Rhea" id="RHEA-COMP:11060"/>
        <dbReference type="Rhea" id="RHEA-COMP:11605"/>
        <dbReference type="ChEBI" id="CHEBI:15378"/>
        <dbReference type="ChEBI" id="CHEBI:30013"/>
        <dbReference type="ChEBI" id="CHEBI:30616"/>
        <dbReference type="ChEBI" id="CHEBI:61977"/>
        <dbReference type="ChEBI" id="CHEBI:456216"/>
        <dbReference type="EC" id="2.7.11.1"/>
    </reaction>
</comment>
<dbReference type="EMBL" id="CAJOBA010011287">
    <property type="protein sequence ID" value="CAF3869855.1"/>
    <property type="molecule type" value="Genomic_DNA"/>
</dbReference>
<keyword evidence="6" id="KW-0067">ATP-binding</keyword>